<evidence type="ECO:0000256" key="2">
    <source>
        <dbReference type="ARBA" id="ARBA00004275"/>
    </source>
</evidence>
<dbReference type="FunFam" id="1.20.140.10:FF:000013">
    <property type="entry name" value="Acyl-coenzyme A oxidase"/>
    <property type="match status" value="1"/>
</dbReference>
<dbReference type="InterPro" id="IPR046373">
    <property type="entry name" value="Acyl-CoA_Oxase/DH_mid-dom_sf"/>
</dbReference>
<evidence type="ECO:0000256" key="1">
    <source>
        <dbReference type="ARBA" id="ARBA00001974"/>
    </source>
</evidence>
<keyword evidence="7 13" id="KW-0274">FAD</keyword>
<evidence type="ECO:0000259" key="16">
    <source>
        <dbReference type="Pfam" id="PF01756"/>
    </source>
</evidence>
<keyword evidence="10" id="KW-0560">Oxidoreductase</keyword>
<gene>
    <name evidence="20" type="primary">ACOX1</name>
</gene>
<evidence type="ECO:0000256" key="8">
    <source>
        <dbReference type="ARBA" id="ARBA00022832"/>
    </source>
</evidence>
<evidence type="ECO:0000256" key="14">
    <source>
        <dbReference type="PIRSR" id="PIRSR000168-1"/>
    </source>
</evidence>
<feature type="binding site" evidence="15">
    <location>
        <position position="193"/>
    </location>
    <ligand>
        <name>FAD</name>
        <dbReference type="ChEBI" id="CHEBI:57692"/>
    </ligand>
</feature>
<dbReference type="InterPro" id="IPR006091">
    <property type="entry name" value="Acyl-CoA_Oxase/DH_mid-dom"/>
</dbReference>
<dbReference type="PANTHER" id="PTHR10909">
    <property type="entry name" value="ELECTRON TRANSPORT OXIDOREDUCTASE"/>
    <property type="match status" value="1"/>
</dbReference>
<evidence type="ECO:0000256" key="12">
    <source>
        <dbReference type="ARBA" id="ARBA00023140"/>
    </source>
</evidence>
<dbReference type="InterPro" id="IPR036250">
    <property type="entry name" value="AcylCo_DH-like_C"/>
</dbReference>
<evidence type="ECO:0000259" key="17">
    <source>
        <dbReference type="Pfam" id="PF02770"/>
    </source>
</evidence>
<comment type="cofactor">
    <cofactor evidence="1">
        <name>FAD</name>
        <dbReference type="ChEBI" id="CHEBI:57692"/>
    </cofactor>
</comment>
<dbReference type="GO" id="GO:0005524">
    <property type="term" value="F:ATP binding"/>
    <property type="evidence" value="ECO:0007669"/>
    <property type="project" value="UniProtKB-KW"/>
</dbReference>
<dbReference type="FunFam" id="1.10.540.10:FF:000006">
    <property type="entry name" value="Acyl-coenzyme A oxidase"/>
    <property type="match status" value="1"/>
</dbReference>
<feature type="binding site" evidence="15">
    <location>
        <position position="154"/>
    </location>
    <ligand>
        <name>FAD</name>
        <dbReference type="ChEBI" id="CHEBI:57692"/>
    </ligand>
</feature>
<dbReference type="Gene3D" id="2.40.110.10">
    <property type="entry name" value="Butyryl-CoA Dehydrogenase, subunit A, domain 2"/>
    <property type="match status" value="1"/>
</dbReference>
<feature type="domain" description="Acyl-coenzyme A oxidase N-terminal" evidence="18">
    <location>
        <begin position="26"/>
        <end position="148"/>
    </location>
</feature>
<proteinExistence type="evidence at transcript level"/>
<dbReference type="GO" id="GO:0033540">
    <property type="term" value="P:fatty acid beta-oxidation using acyl-CoA oxidase"/>
    <property type="evidence" value="ECO:0007669"/>
    <property type="project" value="TreeGrafter"/>
</dbReference>
<reference evidence="20" key="1">
    <citation type="submission" date="2019-02" db="EMBL/GenBank/DDBJ databases">
        <authorList>
            <person name="Zhang B."/>
            <person name="Zhao L."/>
            <person name="Sun J."/>
        </authorList>
    </citation>
    <scope>NUCLEOTIDE SEQUENCE</scope>
</reference>
<dbReference type="AlphaFoldDB" id="A0A6H1XRC2"/>
<comment type="similarity">
    <text evidence="4 13">Belongs to the acyl-CoA oxidase family.</text>
</comment>
<evidence type="ECO:0000256" key="6">
    <source>
        <dbReference type="ARBA" id="ARBA00022741"/>
    </source>
</evidence>
<evidence type="ECO:0000256" key="10">
    <source>
        <dbReference type="ARBA" id="ARBA00023002"/>
    </source>
</evidence>
<accession>A0A6H1XRC2</accession>
<comment type="subcellular location">
    <subcellularLocation>
        <location evidence="2">Peroxisome</location>
    </subcellularLocation>
</comment>
<evidence type="ECO:0000313" key="20">
    <source>
        <dbReference type="EMBL" id="QJA18303.1"/>
    </source>
</evidence>
<evidence type="ECO:0000256" key="9">
    <source>
        <dbReference type="ARBA" id="ARBA00022840"/>
    </source>
</evidence>
<keyword evidence="11" id="KW-0443">Lipid metabolism</keyword>
<dbReference type="PANTHER" id="PTHR10909:SF250">
    <property type="entry name" value="PEROXISOMAL ACYL-COENZYME A OXIDASE 1"/>
    <property type="match status" value="1"/>
</dbReference>
<dbReference type="Gene3D" id="1.10.540.10">
    <property type="entry name" value="Acyl-CoA dehydrogenase/oxidase, N-terminal domain"/>
    <property type="match status" value="1"/>
</dbReference>
<dbReference type="GO" id="GO:0005777">
    <property type="term" value="C:peroxisome"/>
    <property type="evidence" value="ECO:0007669"/>
    <property type="project" value="UniProtKB-SubCell"/>
</dbReference>
<evidence type="ECO:0000256" key="15">
    <source>
        <dbReference type="PIRSR" id="PIRSR000168-2"/>
    </source>
</evidence>
<evidence type="ECO:0000256" key="4">
    <source>
        <dbReference type="ARBA" id="ARBA00006288"/>
    </source>
</evidence>
<keyword evidence="9" id="KW-0067">ATP-binding</keyword>
<evidence type="ECO:0000259" key="18">
    <source>
        <dbReference type="Pfam" id="PF14749"/>
    </source>
</evidence>
<dbReference type="EMBL" id="MK531807">
    <property type="protein sequence ID" value="QJA18303.1"/>
    <property type="molecule type" value="mRNA"/>
</dbReference>
<dbReference type="SUPFAM" id="SSF47203">
    <property type="entry name" value="Acyl-CoA dehydrogenase C-terminal domain-like"/>
    <property type="match status" value="2"/>
</dbReference>
<sequence length="668" mass="76067">MAVHAQEISKKTNPDLVKERKKCTFNTLELIHLLDGGEDKTKERHQREAFFLKDPELHLEVPLEYLSHKEQYEESVRITCKIFQKLQEFHGGLEHIREILGGQLGSALLKDGTPLGVHYVMFIPTLIGQGDTQQQAEWLMKAWTCNIIGTYAQTELGHGTFIRGLETTATYDPKTEEFVLNSPTLTAYKWWPGGLGQSANYAVVLAQLYTQDKCQGIHPFIVQLRDEETHEPLWGIKIGEIGCKLGMNGANNGYLGFENVRIPRTNMLMKHSKVLPDGTYVTSSSSKLTYGTMIFVRVVLVQYAELYLRKATIIATRYSAVRRQSQINSNEPEVQIMDYVTQQNKLFPYIATCYAFQFVANWLWDVYNNITNELESGQLDNLPELHAISCVLKTVSSADAAEGVETLRLACGGHGYMTSSNLPRIYGFVTAMCTYEGENTVLLLQTARFLIKTWQNKRNLSKSQTLKYLEKSLDEHIQFEKSVNWIIYTLQQTTARKINLVNNHINERVKKGHTYEDAWNNTSIELIAMAQLHGRTFIVETYYNTVNNFKKQVSPELSVVLQQLLELYAVHTFLRSTGDILRFSGALKKDIEVVQLWLEELLASIRPNAVGLVDSFDMSDEILSSSLGAYDGNVYERLFAETQKSPLNAEQVNKSFHMYLKPFMLSNL</sequence>
<protein>
    <recommendedName>
        <fullName evidence="13">Acyl-coenzyme A oxidase</fullName>
    </recommendedName>
</protein>
<dbReference type="InterPro" id="IPR055060">
    <property type="entry name" value="ACOX_C_alpha1"/>
</dbReference>
<keyword evidence="5 13" id="KW-0285">Flavoprotein</keyword>
<dbReference type="GO" id="GO:0055088">
    <property type="term" value="P:lipid homeostasis"/>
    <property type="evidence" value="ECO:0007669"/>
    <property type="project" value="TreeGrafter"/>
</dbReference>
<dbReference type="FunFam" id="1.20.140.10:FF:000005">
    <property type="entry name" value="Acyl-coenzyme A oxidase"/>
    <property type="match status" value="1"/>
</dbReference>
<feature type="active site" description="Proton acceptor" evidence="14">
    <location>
        <position position="436"/>
    </location>
</feature>
<feature type="domain" description="Acyl-CoA oxidase C-alpha1" evidence="19">
    <location>
        <begin position="290"/>
        <end position="451"/>
    </location>
</feature>
<feature type="domain" description="Acyl-CoA oxidase/dehydrogenase middle" evidence="17">
    <location>
        <begin position="151"/>
        <end position="260"/>
    </location>
</feature>
<dbReference type="PIRSF" id="PIRSF000168">
    <property type="entry name" value="Acyl-CoA_oxidase"/>
    <property type="match status" value="1"/>
</dbReference>
<dbReference type="InterPro" id="IPR002655">
    <property type="entry name" value="Acyl-CoA_oxidase_C"/>
</dbReference>
<dbReference type="InterPro" id="IPR009100">
    <property type="entry name" value="AcylCoA_DH/oxidase_NM_dom_sf"/>
</dbReference>
<evidence type="ECO:0000256" key="5">
    <source>
        <dbReference type="ARBA" id="ARBA00022630"/>
    </source>
</evidence>
<dbReference type="Gene3D" id="1.20.140.10">
    <property type="entry name" value="Butyryl-CoA Dehydrogenase, subunit A, domain 3"/>
    <property type="match status" value="2"/>
</dbReference>
<dbReference type="Pfam" id="PF02770">
    <property type="entry name" value="Acyl-CoA_dh_M"/>
    <property type="match status" value="1"/>
</dbReference>
<comment type="pathway">
    <text evidence="3">Lipid metabolism; peroxisomal fatty acid beta-oxidation.</text>
</comment>
<dbReference type="Pfam" id="PF01756">
    <property type="entry name" value="ACOX"/>
    <property type="match status" value="1"/>
</dbReference>
<name>A0A6H1XRC2_MONAT</name>
<evidence type="ECO:0000256" key="7">
    <source>
        <dbReference type="ARBA" id="ARBA00022827"/>
    </source>
</evidence>
<dbReference type="Pfam" id="PF22924">
    <property type="entry name" value="ACOX_C_alpha1"/>
    <property type="match status" value="1"/>
</dbReference>
<organism evidence="20">
    <name type="scientific">Monochamus alternatus</name>
    <name type="common">Japanese pine sawyer beetle</name>
    <dbReference type="NCBI Taxonomy" id="192382"/>
    <lineage>
        <taxon>Eukaryota</taxon>
        <taxon>Metazoa</taxon>
        <taxon>Ecdysozoa</taxon>
        <taxon>Arthropoda</taxon>
        <taxon>Hexapoda</taxon>
        <taxon>Insecta</taxon>
        <taxon>Pterygota</taxon>
        <taxon>Neoptera</taxon>
        <taxon>Endopterygota</taxon>
        <taxon>Coleoptera</taxon>
        <taxon>Polyphaga</taxon>
        <taxon>Cucujiformia</taxon>
        <taxon>Chrysomeloidea</taxon>
        <taxon>Cerambycidae</taxon>
        <taxon>Lamiinae</taxon>
        <taxon>Monochamini</taxon>
        <taxon>Monochamus</taxon>
    </lineage>
</organism>
<evidence type="ECO:0000259" key="19">
    <source>
        <dbReference type="Pfam" id="PF22924"/>
    </source>
</evidence>
<evidence type="ECO:0000256" key="3">
    <source>
        <dbReference type="ARBA" id="ARBA00004846"/>
    </source>
</evidence>
<evidence type="ECO:0000256" key="11">
    <source>
        <dbReference type="ARBA" id="ARBA00023098"/>
    </source>
</evidence>
<dbReference type="SUPFAM" id="SSF56645">
    <property type="entry name" value="Acyl-CoA dehydrogenase NM domain-like"/>
    <property type="match status" value="1"/>
</dbReference>
<keyword evidence="12" id="KW-0576">Peroxisome</keyword>
<dbReference type="GO" id="GO:0071949">
    <property type="term" value="F:FAD binding"/>
    <property type="evidence" value="ECO:0007669"/>
    <property type="project" value="InterPro"/>
</dbReference>
<dbReference type="GO" id="GO:0003997">
    <property type="term" value="F:acyl-CoA oxidase activity"/>
    <property type="evidence" value="ECO:0007669"/>
    <property type="project" value="InterPro"/>
</dbReference>
<feature type="domain" description="Acyl-CoA oxidase C-terminal" evidence="16">
    <location>
        <begin position="486"/>
        <end position="664"/>
    </location>
</feature>
<keyword evidence="6" id="KW-0547">Nucleotide-binding</keyword>
<dbReference type="Pfam" id="PF14749">
    <property type="entry name" value="Acyl-CoA_ox_N"/>
    <property type="match status" value="1"/>
</dbReference>
<keyword evidence="8" id="KW-0276">Fatty acid metabolism</keyword>
<dbReference type="GO" id="GO:0005504">
    <property type="term" value="F:fatty acid binding"/>
    <property type="evidence" value="ECO:0007669"/>
    <property type="project" value="TreeGrafter"/>
</dbReference>
<dbReference type="InterPro" id="IPR012258">
    <property type="entry name" value="Acyl-CoA_oxidase"/>
</dbReference>
<dbReference type="InterPro" id="IPR037069">
    <property type="entry name" value="AcylCoA_DH/ox_N_sf"/>
</dbReference>
<dbReference type="InterPro" id="IPR029320">
    <property type="entry name" value="Acyl-CoA_ox_N"/>
</dbReference>
<dbReference type="FunFam" id="2.40.110.10:FF:000003">
    <property type="entry name" value="Acyl-coenzyme A oxidase"/>
    <property type="match status" value="1"/>
</dbReference>
<evidence type="ECO:0000256" key="13">
    <source>
        <dbReference type="PIRNR" id="PIRNR000168"/>
    </source>
</evidence>